<dbReference type="Gene3D" id="3.40.50.450">
    <property type="match status" value="1"/>
</dbReference>
<protein>
    <submittedName>
        <fullName evidence="3">DNA processing protein</fullName>
    </submittedName>
</protein>
<dbReference type="OrthoDB" id="9785707at2"/>
<evidence type="ECO:0000313" key="3">
    <source>
        <dbReference type="EMBL" id="SFS41669.1"/>
    </source>
</evidence>
<dbReference type="InterPro" id="IPR057666">
    <property type="entry name" value="DrpA_SLOG"/>
</dbReference>
<organism evidence="3 4">
    <name type="scientific">Lutibacter maritimus</name>
    <dbReference type="NCBI Taxonomy" id="593133"/>
    <lineage>
        <taxon>Bacteria</taxon>
        <taxon>Pseudomonadati</taxon>
        <taxon>Bacteroidota</taxon>
        <taxon>Flavobacteriia</taxon>
        <taxon>Flavobacteriales</taxon>
        <taxon>Flavobacteriaceae</taxon>
        <taxon>Lutibacter</taxon>
    </lineage>
</organism>
<dbReference type="RefSeq" id="WP_090223715.1">
    <property type="nucleotide sequence ID" value="NZ_FOZP01000002.1"/>
</dbReference>
<dbReference type="AlphaFoldDB" id="A0A1I6PN92"/>
<sequence>MLEEDLLYVLALQRVKGIGDINAKKLISYCGNAKSVLKEKAKNLEKINGIGAFTIQNLFDETYLKEAEKELKYIQENNIEPMYFEDEKYPSKLKHCVDGPLLLFKDGSFNLENRPIISVVGTRNITSYGRDFCEKFVLDLKEYNPIIVSGFAYGVDICAHKAAIKNNLTTIGVLAHGFEEIYPKSHKKYVAEVYKNGGFLTEFWHNETPLRENFLKRNRIVAGISEATIIIESAEKGGSLVTADIANSYSRDVFAVPGRTTDNFSKGCNDLIKRNKAAILTSASDLVEMLNWNLVKNEPKAIQKQLFVELNENEQLIYDFLVDEGKQLLDSISLTCQLPIHITTTVLFHLEMKGLVKPLPGKQFEAI</sequence>
<evidence type="ECO:0000256" key="1">
    <source>
        <dbReference type="ARBA" id="ARBA00006525"/>
    </source>
</evidence>
<dbReference type="PANTHER" id="PTHR43022">
    <property type="entry name" value="PROTEIN SMF"/>
    <property type="match status" value="1"/>
</dbReference>
<evidence type="ECO:0000313" key="4">
    <source>
        <dbReference type="Proteomes" id="UP000199312"/>
    </source>
</evidence>
<dbReference type="SUPFAM" id="SSF102405">
    <property type="entry name" value="MCP/YpsA-like"/>
    <property type="match status" value="1"/>
</dbReference>
<dbReference type="GO" id="GO:0009294">
    <property type="term" value="P:DNA-mediated transformation"/>
    <property type="evidence" value="ECO:0007669"/>
    <property type="project" value="InterPro"/>
</dbReference>
<gene>
    <name evidence="3" type="ORF">SAMN04488006_1214</name>
</gene>
<dbReference type="Pfam" id="PF02481">
    <property type="entry name" value="DNA_processg_A"/>
    <property type="match status" value="1"/>
</dbReference>
<dbReference type="InterPro" id="IPR003488">
    <property type="entry name" value="DprA"/>
</dbReference>
<dbReference type="STRING" id="593133.SAMN04488006_1214"/>
<dbReference type="EMBL" id="FOZP01000002">
    <property type="protein sequence ID" value="SFS41669.1"/>
    <property type="molecule type" value="Genomic_DNA"/>
</dbReference>
<name>A0A1I6PN92_9FLAO</name>
<keyword evidence="4" id="KW-1185">Reference proteome</keyword>
<evidence type="ECO:0000259" key="2">
    <source>
        <dbReference type="Pfam" id="PF02481"/>
    </source>
</evidence>
<reference evidence="4" key="1">
    <citation type="submission" date="2016-10" db="EMBL/GenBank/DDBJ databases">
        <authorList>
            <person name="Varghese N."/>
            <person name="Submissions S."/>
        </authorList>
    </citation>
    <scope>NUCLEOTIDE SEQUENCE [LARGE SCALE GENOMIC DNA]</scope>
    <source>
        <strain evidence="4">DSM 24450</strain>
    </source>
</reference>
<proteinExistence type="inferred from homology"/>
<dbReference type="PANTHER" id="PTHR43022:SF1">
    <property type="entry name" value="PROTEIN SMF"/>
    <property type="match status" value="1"/>
</dbReference>
<dbReference type="NCBIfam" id="TIGR00732">
    <property type="entry name" value="dprA"/>
    <property type="match status" value="1"/>
</dbReference>
<comment type="similarity">
    <text evidence="1">Belongs to the DprA/Smf family.</text>
</comment>
<dbReference type="InterPro" id="IPR010994">
    <property type="entry name" value="RuvA_2-like"/>
</dbReference>
<accession>A0A1I6PN92</accession>
<dbReference type="SUPFAM" id="SSF47781">
    <property type="entry name" value="RuvA domain 2-like"/>
    <property type="match status" value="1"/>
</dbReference>
<dbReference type="Proteomes" id="UP000199312">
    <property type="component" value="Unassembled WGS sequence"/>
</dbReference>
<feature type="domain" description="Smf/DprA SLOG" evidence="2">
    <location>
        <begin position="83"/>
        <end position="290"/>
    </location>
</feature>